<dbReference type="SUPFAM" id="SSF48317">
    <property type="entry name" value="Acid phosphatase/Vanadium-dependent haloperoxidase"/>
    <property type="match status" value="1"/>
</dbReference>
<dbReference type="RefSeq" id="WP_178070448.1">
    <property type="nucleotide sequence ID" value="NZ_UGRY01000007.1"/>
</dbReference>
<accession>A0A379JM34</accession>
<evidence type="ECO:0000259" key="3">
    <source>
        <dbReference type="SMART" id="SM00014"/>
    </source>
</evidence>
<feature type="transmembrane region" description="Helical" evidence="2">
    <location>
        <begin position="781"/>
        <end position="804"/>
    </location>
</feature>
<feature type="region of interest" description="Disordered" evidence="1">
    <location>
        <begin position="1321"/>
        <end position="1388"/>
    </location>
</feature>
<feature type="domain" description="Phosphatidic acid phosphatase type 2/haloperoxidase" evidence="3">
    <location>
        <begin position="1023"/>
        <end position="1134"/>
    </location>
</feature>
<feature type="transmembrane region" description="Helical" evidence="2">
    <location>
        <begin position="1064"/>
        <end position="1084"/>
    </location>
</feature>
<dbReference type="GO" id="GO:0005524">
    <property type="term" value="F:ATP binding"/>
    <property type="evidence" value="ECO:0007669"/>
    <property type="project" value="InterPro"/>
</dbReference>
<feature type="compositionally biased region" description="Basic residues" evidence="1">
    <location>
        <begin position="1341"/>
        <end position="1351"/>
    </location>
</feature>
<dbReference type="InterPro" id="IPR036637">
    <property type="entry name" value="Phosphohistidine_dom_sf"/>
</dbReference>
<dbReference type="STRING" id="1406858.GCA_000710895_04151"/>
<dbReference type="Proteomes" id="UP000255467">
    <property type="component" value="Unassembled WGS sequence"/>
</dbReference>
<dbReference type="SUPFAM" id="SSF56059">
    <property type="entry name" value="Glutathione synthetase ATP-binding domain-like"/>
    <property type="match status" value="1"/>
</dbReference>
<dbReference type="GO" id="GO:0008986">
    <property type="term" value="F:pyruvate, water dikinase activity"/>
    <property type="evidence" value="ECO:0007669"/>
    <property type="project" value="UniProtKB-EC"/>
</dbReference>
<dbReference type="Pfam" id="PF01326">
    <property type="entry name" value="PPDK_N"/>
    <property type="match status" value="2"/>
</dbReference>
<feature type="transmembrane region" description="Helical" evidence="2">
    <location>
        <begin position="950"/>
        <end position="973"/>
    </location>
</feature>
<feature type="compositionally biased region" description="Gly residues" evidence="1">
    <location>
        <begin position="1326"/>
        <end position="1340"/>
    </location>
</feature>
<keyword evidence="2" id="KW-0812">Transmembrane</keyword>
<dbReference type="InterPro" id="IPR000326">
    <property type="entry name" value="PAP2/HPO"/>
</dbReference>
<feature type="region of interest" description="Disordered" evidence="1">
    <location>
        <begin position="1160"/>
        <end position="1200"/>
    </location>
</feature>
<keyword evidence="2" id="KW-1133">Transmembrane helix</keyword>
<dbReference type="EC" id="2.7.9.2" evidence="4"/>
<proteinExistence type="predicted"/>
<dbReference type="SMART" id="SM00014">
    <property type="entry name" value="acidPPc"/>
    <property type="match status" value="1"/>
</dbReference>
<feature type="transmembrane region" description="Helical" evidence="2">
    <location>
        <begin position="853"/>
        <end position="874"/>
    </location>
</feature>
<feature type="transmembrane region" description="Helical" evidence="2">
    <location>
        <begin position="1089"/>
        <end position="1107"/>
    </location>
</feature>
<keyword evidence="5" id="KW-1185">Reference proteome</keyword>
<dbReference type="PANTHER" id="PTHR43615">
    <property type="entry name" value="PHOSPHOENOLPYRUVATE SYNTHASE-RELATED"/>
    <property type="match status" value="1"/>
</dbReference>
<name>A0A379JM34_9NOCA</name>
<dbReference type="Gene3D" id="3.50.30.10">
    <property type="entry name" value="Phosphohistidine domain"/>
    <property type="match status" value="1"/>
</dbReference>
<dbReference type="InterPro" id="IPR002192">
    <property type="entry name" value="PPDK_AMP/ATP-bd"/>
</dbReference>
<dbReference type="EMBL" id="UGRY01000007">
    <property type="protein sequence ID" value="SUD49414.1"/>
    <property type="molecule type" value="Genomic_DNA"/>
</dbReference>
<sequence length="1447" mass="153592">MTRTADRDDIRATADDTVRVLDGSGAGGEEVGGKAAALDRLVRWGIPVPAAARVTAAGYRAVARRPEVAAVLARLADGEQVETAAVDAAFQHAGLPGDIAAAVRDSVARIGDGRPVAIRSSATVEDMAASSFAGQYDSVLDVDPHDGAAVEHAVLTVFSSLHHPAPRAYRAALGIPEDGVAMAALVMPMVPALRSGVLFTQDPTAPPGTVRIETVTGLADVLVSGKQTPRVLRLDHGTVPADAAPEVAPLLAAAREIERRAGCPQDVEWAWDGTRIWIVQARPITVTTAADDPFDSPPPDPADRELTTAGIAEMLPGVLPPLRWEVCSFLVDEALRTLLDGLGALPDTTPTTAHGLLRRVHGRAALDAAATGVAQGVSGLPTHSGPAAVRHRLRAAAVRRHTRFDADVAIQASGEIDARARILDCLPPHELLRYQLALIDLATRAMAAEISVATDAGAIHTGLRAVLRRYVPAEQARRLADALVVPERVISASPRASAAIPAGPTWLELGRKPLSPTAVGDRAAAFDQVMTTLEQTERWPSAAVPRWLRHRQIQRLAHEAAEQLERRERAKKAILLLGGEIRRVHLEIGRRLSARGALAEPAEVELLRVRELRPALVDDTLPAPATLAHRRRWLARQEQRDPLPQHFRGVPGPTAAAVPTGRRLTGWAAGSGRFRGTARHLDAPEQSIGTDEVLVAVTTDPSWAPLLMRCGAMVIEQGGPLSHAAILAREFGVPAVFNLPGAARALDGRPVEVDGDTGIVTLLDEGPPMRTHADDRRRAELFGGTGSHIFVPAIMGVGLLFWLASELRELVRTSGDASRAKRAGIDGHAVARFTMGPGTPDSAARRGLRPRPVYLLIAITLLGGALYVTIGSIANFFQQPGWVADIAWLLIVSLAVAGAAVYYGVIAAIVFARYPRPPARWSRALTNSLLTTRPVDGDEWLGRPSWRLGAGFMAATAAAALLSLILGASPYVVEGFDAYVENWFAGLSIPFWTDFTDRAFATPTVLVYVVLVGLAAMRCRALAVAYAAATGFGLLASVTLRVLVDRPRPLDGPMAGALDSYPSGHAIQAVIVAGLVPLAVATLLDRRGVVTPLTLIFGTVAVGAAVSRVADGWHRPTDVLGGAAVGLALVFGARWLIAHAARPRGLPGLSVVAGAASAPTARRRSPDDVRRLGGPHARAFLGRGRGGDAGRAHRDRRHTGQRGGFRLRLGRREARAAGTRGRGIGGGVARVAVGGDRRGAHRLRGHLSGYLRRHRVPAELRHGVDRRGHGARRAAVAELAASAHRRGAGGARAGHRAAVGDHLVRGESGVRHPVRADASGQFRARAGGGPGGLGVVGGAARGRHRRHRTPGRRVSDGRAADHRRGRLRDRRHSRRGRGGAPHRAHGCRGAATRYVLPVHGGGGRRRRHLPWHRPFHHAVGGPDVIPLHRRGLRPGGLQRCRVRRAHR</sequence>
<organism evidence="4 5">
    <name type="scientific">Nocardia otitidiscaviarum</name>
    <dbReference type="NCBI Taxonomy" id="1823"/>
    <lineage>
        <taxon>Bacteria</taxon>
        <taxon>Bacillati</taxon>
        <taxon>Actinomycetota</taxon>
        <taxon>Actinomycetes</taxon>
        <taxon>Mycobacteriales</taxon>
        <taxon>Nocardiaceae</taxon>
        <taxon>Nocardia</taxon>
    </lineage>
</organism>
<reference evidence="4 5" key="1">
    <citation type="submission" date="2018-06" db="EMBL/GenBank/DDBJ databases">
        <authorList>
            <consortium name="Pathogen Informatics"/>
            <person name="Doyle S."/>
        </authorList>
    </citation>
    <scope>NUCLEOTIDE SEQUENCE [LARGE SCALE GENOMIC DNA]</scope>
    <source>
        <strain evidence="4 5">NCTC1934</strain>
    </source>
</reference>
<feature type="transmembrane region" description="Helical" evidence="2">
    <location>
        <begin position="1000"/>
        <end position="1017"/>
    </location>
</feature>
<keyword evidence="4" id="KW-0808">Transferase</keyword>
<dbReference type="Gene3D" id="3.30.1490.20">
    <property type="entry name" value="ATP-grasp fold, A domain"/>
    <property type="match status" value="1"/>
</dbReference>
<gene>
    <name evidence="4" type="primary">ppsA_5</name>
    <name evidence="4" type="ORF">NCTC1934_06767</name>
</gene>
<dbReference type="InterPro" id="IPR008279">
    <property type="entry name" value="PEP-util_enz_mobile_dom"/>
</dbReference>
<feature type="transmembrane region" description="Helical" evidence="2">
    <location>
        <begin position="1119"/>
        <end position="1137"/>
    </location>
</feature>
<dbReference type="InterPro" id="IPR013815">
    <property type="entry name" value="ATP_grasp_subdomain_1"/>
</dbReference>
<evidence type="ECO:0000313" key="5">
    <source>
        <dbReference type="Proteomes" id="UP000255467"/>
    </source>
</evidence>
<feature type="transmembrane region" description="Helical" evidence="2">
    <location>
        <begin position="1024"/>
        <end position="1044"/>
    </location>
</feature>
<dbReference type="PANTHER" id="PTHR43615:SF1">
    <property type="entry name" value="PPDK_N DOMAIN-CONTAINING PROTEIN"/>
    <property type="match status" value="1"/>
</dbReference>
<dbReference type="Pfam" id="PF01569">
    <property type="entry name" value="PAP2"/>
    <property type="match status" value="1"/>
</dbReference>
<feature type="compositionally biased region" description="Basic and acidic residues" evidence="1">
    <location>
        <begin position="1353"/>
        <end position="1362"/>
    </location>
</feature>
<dbReference type="InterPro" id="IPR051549">
    <property type="entry name" value="PEP_Utilizing_Enz"/>
</dbReference>
<dbReference type="Pfam" id="PF00391">
    <property type="entry name" value="PEP-utilizers"/>
    <property type="match status" value="1"/>
</dbReference>
<protein>
    <submittedName>
        <fullName evidence="4">Phosphoenolpyruvate synthase</fullName>
        <ecNumber evidence="4">2.7.9.2</ecNumber>
    </submittedName>
</protein>
<keyword evidence="4" id="KW-0670">Pyruvate</keyword>
<keyword evidence="2" id="KW-0472">Membrane</keyword>
<dbReference type="SUPFAM" id="SSF52009">
    <property type="entry name" value="Phosphohistidine domain"/>
    <property type="match status" value="1"/>
</dbReference>
<evidence type="ECO:0000256" key="1">
    <source>
        <dbReference type="SAM" id="MobiDB-lite"/>
    </source>
</evidence>
<dbReference type="InterPro" id="IPR036938">
    <property type="entry name" value="PAP2/HPO_sf"/>
</dbReference>
<dbReference type="Gene3D" id="1.20.144.10">
    <property type="entry name" value="Phosphatidic acid phosphatase type 2/haloperoxidase"/>
    <property type="match status" value="1"/>
</dbReference>
<feature type="compositionally biased region" description="Basic residues" evidence="1">
    <location>
        <begin position="1363"/>
        <end position="1386"/>
    </location>
</feature>
<evidence type="ECO:0000256" key="2">
    <source>
        <dbReference type="SAM" id="Phobius"/>
    </source>
</evidence>
<feature type="transmembrane region" description="Helical" evidence="2">
    <location>
        <begin position="886"/>
        <end position="912"/>
    </location>
</feature>
<evidence type="ECO:0000313" key="4">
    <source>
        <dbReference type="EMBL" id="SUD49414.1"/>
    </source>
</evidence>
<dbReference type="Gene3D" id="3.30.470.20">
    <property type="entry name" value="ATP-grasp fold, B domain"/>
    <property type="match status" value="1"/>
</dbReference>